<reference evidence="2" key="1">
    <citation type="submission" date="2021-11" db="EMBL/GenBank/DDBJ databases">
        <title>Streptomyces corallinus and Kineosporia corallina sp. nov., two new coral-derived marine actinobacteria.</title>
        <authorList>
            <person name="Buangrab K."/>
            <person name="Sutthacheep M."/>
            <person name="Yeemin T."/>
            <person name="Harunari E."/>
            <person name="Igarashi Y."/>
            <person name="Sripreechasak P."/>
            <person name="Kanchanasin P."/>
            <person name="Tanasupawat S."/>
            <person name="Phongsopitanun W."/>
        </authorList>
    </citation>
    <scope>NUCLEOTIDE SEQUENCE</scope>
    <source>
        <strain evidence="2">JCM 31032</strain>
    </source>
</reference>
<evidence type="ECO:0000259" key="1">
    <source>
        <dbReference type="Pfam" id="PF08242"/>
    </source>
</evidence>
<accession>A0A9X1SVQ7</accession>
<dbReference type="EMBL" id="JAJOMB010000014">
    <property type="protein sequence ID" value="MCD5313931.1"/>
    <property type="molecule type" value="Genomic_DNA"/>
</dbReference>
<dbReference type="RefSeq" id="WP_231445968.1">
    <property type="nucleotide sequence ID" value="NZ_JAJOMB010000014.1"/>
</dbReference>
<dbReference type="AlphaFoldDB" id="A0A9X1SVQ7"/>
<dbReference type="GO" id="GO:0032259">
    <property type="term" value="P:methylation"/>
    <property type="evidence" value="ECO:0007669"/>
    <property type="project" value="UniProtKB-KW"/>
</dbReference>
<evidence type="ECO:0000313" key="2">
    <source>
        <dbReference type="EMBL" id="MCD5313931.1"/>
    </source>
</evidence>
<dbReference type="InterPro" id="IPR029063">
    <property type="entry name" value="SAM-dependent_MTases_sf"/>
</dbReference>
<dbReference type="InterPro" id="IPR013217">
    <property type="entry name" value="Methyltransf_12"/>
</dbReference>
<keyword evidence="2" id="KW-0489">Methyltransferase</keyword>
<keyword evidence="2" id="KW-0808">Transferase</keyword>
<feature type="domain" description="Methyltransferase type 12" evidence="1">
    <location>
        <begin position="164"/>
        <end position="272"/>
    </location>
</feature>
<dbReference type="Pfam" id="PF08242">
    <property type="entry name" value="Methyltransf_12"/>
    <property type="match status" value="1"/>
</dbReference>
<name>A0A9X1SVQ7_9ACTN</name>
<evidence type="ECO:0000313" key="3">
    <source>
        <dbReference type="Proteomes" id="UP001138997"/>
    </source>
</evidence>
<proteinExistence type="predicted"/>
<dbReference type="SUPFAM" id="SSF53335">
    <property type="entry name" value="S-adenosyl-L-methionine-dependent methyltransferases"/>
    <property type="match status" value="1"/>
</dbReference>
<gene>
    <name evidence="2" type="ORF">LR394_23775</name>
</gene>
<dbReference type="GO" id="GO:0008168">
    <property type="term" value="F:methyltransferase activity"/>
    <property type="evidence" value="ECO:0007669"/>
    <property type="project" value="UniProtKB-KW"/>
</dbReference>
<dbReference type="CDD" id="cd02440">
    <property type="entry name" value="AdoMet_MTases"/>
    <property type="match status" value="1"/>
</dbReference>
<protein>
    <submittedName>
        <fullName evidence="2">Class I SAM-dependent methyltransferase</fullName>
    </submittedName>
</protein>
<sequence length="358" mass="38430">MEEALAAAVADLDNLVLLGLAEFLGRESDWPGPDVDAGQVADAVKVEARHRWVVGHWLSELDRAGVRSRPSQRELRAARRACAPALLRLGYGPALGDLLVNSLRLLPELLTGVVNVQTLLYPDGDVATTEVAYRTNAVSRNLNQLAASRAAETARRSGRAVRVLELGAGIGTTAADLLPALGGTPAGIGEYRYTDLSSFFLHHGRERFGSAPYLRFEVLDIDDIGPENIEQLQVSGLCDLDLVVAGTMAHNARDVDRLAAGLTGILAPGGRLILIEPVREHAQSLTTMPFALSTATGAPRRTDLRAGTTRTYLSAQEWTDVLTGAGFRVDPILPAPHDPLRAFSQALITATNDQRRSQ</sequence>
<dbReference type="Proteomes" id="UP001138997">
    <property type="component" value="Unassembled WGS sequence"/>
</dbReference>
<organism evidence="2 3">
    <name type="scientific">Kineosporia babensis</name>
    <dbReference type="NCBI Taxonomy" id="499548"/>
    <lineage>
        <taxon>Bacteria</taxon>
        <taxon>Bacillati</taxon>
        <taxon>Actinomycetota</taxon>
        <taxon>Actinomycetes</taxon>
        <taxon>Kineosporiales</taxon>
        <taxon>Kineosporiaceae</taxon>
        <taxon>Kineosporia</taxon>
    </lineage>
</organism>
<keyword evidence="3" id="KW-1185">Reference proteome</keyword>
<dbReference type="Gene3D" id="3.40.50.150">
    <property type="entry name" value="Vaccinia Virus protein VP39"/>
    <property type="match status" value="1"/>
</dbReference>
<comment type="caution">
    <text evidence="2">The sequence shown here is derived from an EMBL/GenBank/DDBJ whole genome shotgun (WGS) entry which is preliminary data.</text>
</comment>